<name>A0ABM8T8F5_9BURK</name>
<dbReference type="Pfam" id="PF00271">
    <property type="entry name" value="Helicase_C"/>
    <property type="match status" value="1"/>
</dbReference>
<dbReference type="InterPro" id="IPR001650">
    <property type="entry name" value="Helicase_C-like"/>
</dbReference>
<dbReference type="PANTHER" id="PTHR10799">
    <property type="entry name" value="SNF2/RAD54 HELICASE FAMILY"/>
    <property type="match status" value="1"/>
</dbReference>
<dbReference type="Proteomes" id="UP000674425">
    <property type="component" value="Unassembled WGS sequence"/>
</dbReference>
<dbReference type="Gene3D" id="3.40.50.300">
    <property type="entry name" value="P-loop containing nucleotide triphosphate hydrolases"/>
    <property type="match status" value="1"/>
</dbReference>
<dbReference type="SMART" id="SM00487">
    <property type="entry name" value="DEXDc"/>
    <property type="match status" value="1"/>
</dbReference>
<dbReference type="InterPro" id="IPR049730">
    <property type="entry name" value="SNF2/RAD54-like_C"/>
</dbReference>
<dbReference type="Gene3D" id="3.40.50.10810">
    <property type="entry name" value="Tandem AAA-ATPase domain"/>
    <property type="match status" value="1"/>
</dbReference>
<dbReference type="SMART" id="SM00490">
    <property type="entry name" value="HELICc"/>
    <property type="match status" value="1"/>
</dbReference>
<dbReference type="PROSITE" id="PS51192">
    <property type="entry name" value="HELICASE_ATP_BIND_1"/>
    <property type="match status" value="1"/>
</dbReference>
<feature type="domain" description="Helicase ATP-binding" evidence="2">
    <location>
        <begin position="44"/>
        <end position="209"/>
    </location>
</feature>
<dbReference type="PROSITE" id="PS51194">
    <property type="entry name" value="HELICASE_CTER"/>
    <property type="match status" value="1"/>
</dbReference>
<dbReference type="InterPro" id="IPR000330">
    <property type="entry name" value="SNF2_N"/>
</dbReference>
<accession>A0ABM8T8F5</accession>
<keyword evidence="5" id="KW-1185">Reference proteome</keyword>
<dbReference type="GO" id="GO:0016787">
    <property type="term" value="F:hydrolase activity"/>
    <property type="evidence" value="ECO:0007669"/>
    <property type="project" value="UniProtKB-KW"/>
</dbReference>
<dbReference type="CDD" id="cd18793">
    <property type="entry name" value="SF2_C_SNF"/>
    <property type="match status" value="1"/>
</dbReference>
<dbReference type="InterPro" id="IPR038718">
    <property type="entry name" value="SNF2-like_sf"/>
</dbReference>
<evidence type="ECO:0000313" key="4">
    <source>
        <dbReference type="EMBL" id="CAE6867940.1"/>
    </source>
</evidence>
<organism evidence="4 5">
    <name type="scientific">Paraburkholderia aspalathi</name>
    <dbReference type="NCBI Taxonomy" id="1324617"/>
    <lineage>
        <taxon>Bacteria</taxon>
        <taxon>Pseudomonadati</taxon>
        <taxon>Pseudomonadota</taxon>
        <taxon>Betaproteobacteria</taxon>
        <taxon>Burkholderiales</taxon>
        <taxon>Burkholderiaceae</taxon>
        <taxon>Paraburkholderia</taxon>
    </lineage>
</organism>
<evidence type="ECO:0000259" key="3">
    <source>
        <dbReference type="PROSITE" id="PS51194"/>
    </source>
</evidence>
<dbReference type="InterPro" id="IPR014001">
    <property type="entry name" value="Helicase_ATP-bd"/>
</dbReference>
<protein>
    <submittedName>
        <fullName evidence="4">RNA polymerase-associated protein RapA</fullName>
        <ecNumber evidence="4">3.6.4.-</ecNumber>
    </submittedName>
</protein>
<sequence>MAGPWLAETLQNLREPQGLARVEPGPELHAQLRPYQHAGVQWLYLLSRLELGACLADDMGLGKTIQVLALLLILKREQSDPRPSLLVAPASLLANWVSEAERFAPGLRVLVAHPSVTPAETLRGLDEAQLAQTDLVITSFGALLRQPALETIRWRLAIVDEAQAIKNPGARQTRQVKKLQAQARIALTGTPVENRLSDLWSILDFTHPGLLGSAKDFAGFSKRLAKAGHFGPLRSLVRPYILRRLKTDRNVIADLPEKTELKAWCHLSPVQAALYERAVQDLAAALDDAEGIERRGIVLSYLMRFKQICNHPSQWLGDAAWKPEVSGKFARLRELVDVIAAKQEKVLVFTQFRETTEPLAAFLGSLFGREGLILHGGTPVGKRRELVRQFQEDELTPFFVLSLKAGGAGLNLTAASHVIHFDRWWNPAVENQATDRAFRIGQRRNVLVHKFVCRGTVEDRIDQLIETKQKLVKDVLEGGAELLLTEMSDRELLDLVKLDIHSAQEN</sequence>
<feature type="domain" description="Helicase C-terminal" evidence="3">
    <location>
        <begin position="331"/>
        <end position="491"/>
    </location>
</feature>
<gene>
    <name evidence="4" type="primary">rapA_5</name>
    <name evidence="4" type="ORF">R69658_07974</name>
</gene>
<comment type="caution">
    <text evidence="4">The sequence shown here is derived from an EMBL/GenBank/DDBJ whole genome shotgun (WGS) entry which is preliminary data.</text>
</comment>
<evidence type="ECO:0000256" key="1">
    <source>
        <dbReference type="ARBA" id="ARBA00022801"/>
    </source>
</evidence>
<evidence type="ECO:0000259" key="2">
    <source>
        <dbReference type="PROSITE" id="PS51192"/>
    </source>
</evidence>
<dbReference type="SUPFAM" id="SSF52540">
    <property type="entry name" value="P-loop containing nucleoside triphosphate hydrolases"/>
    <property type="match status" value="2"/>
</dbReference>
<dbReference type="Pfam" id="PF00176">
    <property type="entry name" value="SNF2-rel_dom"/>
    <property type="match status" value="1"/>
</dbReference>
<dbReference type="EMBL" id="CAJNAU010000222">
    <property type="protein sequence ID" value="CAE6867940.1"/>
    <property type="molecule type" value="Genomic_DNA"/>
</dbReference>
<reference evidence="4 5" key="1">
    <citation type="submission" date="2021-02" db="EMBL/GenBank/DDBJ databases">
        <authorList>
            <person name="Vanwijnsberghe S."/>
        </authorList>
    </citation>
    <scope>NUCLEOTIDE SEQUENCE [LARGE SCALE GENOMIC DNA]</scope>
    <source>
        <strain evidence="4 5">R-69658</strain>
    </source>
</reference>
<proteinExistence type="predicted"/>
<keyword evidence="1 4" id="KW-0378">Hydrolase</keyword>
<dbReference type="EC" id="3.6.4.-" evidence="4"/>
<evidence type="ECO:0000313" key="5">
    <source>
        <dbReference type="Proteomes" id="UP000674425"/>
    </source>
</evidence>
<dbReference type="InterPro" id="IPR027417">
    <property type="entry name" value="P-loop_NTPase"/>
</dbReference>